<dbReference type="CDD" id="cd07061">
    <property type="entry name" value="HP_HAP_like"/>
    <property type="match status" value="1"/>
</dbReference>
<sequence length="372" mass="43663">MYPTCSIIIVMVLMSQCYSNDNTLQLVIGIFRHGDRTVDKMTVYPKDPYVNYTYYPYGYGELTNAGKRRLYNLGKKLRKKYEHFLDAVYTPDLLYATSTKPPRTKVSLLMLLAGLFPPLSTGFEWDDHINWTPIPFTSDEEINHIPPFFYCREFQDLHNAYLETEEVQQRLKHFEKWFPYLSYHTGIKMRSYFNIVQLYYHLKIQKEIGMKIPLWSFPVFPEPLKNVSTFYLNTFTATKELRQLYGGKFLLLLIDIMKQKMNGTLSPINRKLFLFSAHDINVLTTLSALNTDIYEVPPYGACLLLELHKKKTEYFLRIFYEDYTSDDIKQLNINGCSQDCQFDQFLELVHDNLPVDNSLCNDSSTAKDPLED</sequence>
<organism evidence="9 10">
    <name type="scientific">Aquatica leii</name>
    <dbReference type="NCBI Taxonomy" id="1421715"/>
    <lineage>
        <taxon>Eukaryota</taxon>
        <taxon>Metazoa</taxon>
        <taxon>Ecdysozoa</taxon>
        <taxon>Arthropoda</taxon>
        <taxon>Hexapoda</taxon>
        <taxon>Insecta</taxon>
        <taxon>Pterygota</taxon>
        <taxon>Neoptera</taxon>
        <taxon>Endopterygota</taxon>
        <taxon>Coleoptera</taxon>
        <taxon>Polyphaga</taxon>
        <taxon>Elateriformia</taxon>
        <taxon>Elateroidea</taxon>
        <taxon>Lampyridae</taxon>
        <taxon>Luciolinae</taxon>
        <taxon>Aquatica</taxon>
    </lineage>
</organism>
<dbReference type="Proteomes" id="UP001353858">
    <property type="component" value="Unassembled WGS sequence"/>
</dbReference>
<evidence type="ECO:0000256" key="7">
    <source>
        <dbReference type="ARBA" id="ARBA00023180"/>
    </source>
</evidence>
<comment type="caution">
    <text evidence="9">The sequence shown here is derived from an EMBL/GenBank/DDBJ whole genome shotgun (WGS) entry which is preliminary data.</text>
</comment>
<feature type="signal peptide" evidence="8">
    <location>
        <begin position="1"/>
        <end position="19"/>
    </location>
</feature>
<keyword evidence="7" id="KW-0325">Glycoprotein</keyword>
<name>A0AAN7PBI6_9COLE</name>
<dbReference type="GO" id="GO:0003993">
    <property type="term" value="F:acid phosphatase activity"/>
    <property type="evidence" value="ECO:0007669"/>
    <property type="project" value="UniProtKB-EC"/>
</dbReference>
<dbReference type="InterPro" id="IPR050645">
    <property type="entry name" value="Histidine_acid_phosphatase"/>
</dbReference>
<evidence type="ECO:0000256" key="1">
    <source>
        <dbReference type="ARBA" id="ARBA00000032"/>
    </source>
</evidence>
<proteinExistence type="inferred from homology"/>
<dbReference type="Pfam" id="PF00328">
    <property type="entry name" value="His_Phos_2"/>
    <property type="match status" value="1"/>
</dbReference>
<reference evidence="10" key="1">
    <citation type="submission" date="2023-01" db="EMBL/GenBank/DDBJ databases">
        <title>Key to firefly adult light organ development and bioluminescence: homeobox transcription factors regulate luciferase expression and transportation to peroxisome.</title>
        <authorList>
            <person name="Fu X."/>
        </authorList>
    </citation>
    <scope>NUCLEOTIDE SEQUENCE [LARGE SCALE GENOMIC DNA]</scope>
</reference>
<protein>
    <recommendedName>
        <fullName evidence="3">acid phosphatase</fullName>
        <ecNumber evidence="3">3.1.3.2</ecNumber>
    </recommendedName>
</protein>
<keyword evidence="4 8" id="KW-0732">Signal</keyword>
<evidence type="ECO:0000256" key="3">
    <source>
        <dbReference type="ARBA" id="ARBA00012646"/>
    </source>
</evidence>
<dbReference type="SUPFAM" id="SSF53254">
    <property type="entry name" value="Phosphoglycerate mutase-like"/>
    <property type="match status" value="1"/>
</dbReference>
<dbReference type="AlphaFoldDB" id="A0AAN7PBI6"/>
<evidence type="ECO:0000256" key="4">
    <source>
        <dbReference type="ARBA" id="ARBA00022729"/>
    </source>
</evidence>
<dbReference type="PANTHER" id="PTHR11567">
    <property type="entry name" value="ACID PHOSPHATASE-RELATED"/>
    <property type="match status" value="1"/>
</dbReference>
<comment type="similarity">
    <text evidence="2">Belongs to the histidine acid phosphatase family.</text>
</comment>
<keyword evidence="10" id="KW-1185">Reference proteome</keyword>
<evidence type="ECO:0000256" key="6">
    <source>
        <dbReference type="ARBA" id="ARBA00023157"/>
    </source>
</evidence>
<dbReference type="EC" id="3.1.3.2" evidence="3"/>
<dbReference type="InterPro" id="IPR029033">
    <property type="entry name" value="His_PPase_superfam"/>
</dbReference>
<accession>A0AAN7PBI6</accession>
<comment type="catalytic activity">
    <reaction evidence="1">
        <text>a phosphate monoester + H2O = an alcohol + phosphate</text>
        <dbReference type="Rhea" id="RHEA:15017"/>
        <dbReference type="ChEBI" id="CHEBI:15377"/>
        <dbReference type="ChEBI" id="CHEBI:30879"/>
        <dbReference type="ChEBI" id="CHEBI:43474"/>
        <dbReference type="ChEBI" id="CHEBI:67140"/>
        <dbReference type="EC" id="3.1.3.2"/>
    </reaction>
</comment>
<dbReference type="InterPro" id="IPR000560">
    <property type="entry name" value="His_Pase_clade-2"/>
</dbReference>
<evidence type="ECO:0000313" key="9">
    <source>
        <dbReference type="EMBL" id="KAK4881244.1"/>
    </source>
</evidence>
<evidence type="ECO:0000256" key="2">
    <source>
        <dbReference type="ARBA" id="ARBA00005375"/>
    </source>
</evidence>
<evidence type="ECO:0000256" key="5">
    <source>
        <dbReference type="ARBA" id="ARBA00022801"/>
    </source>
</evidence>
<feature type="chain" id="PRO_5042826674" description="acid phosphatase" evidence="8">
    <location>
        <begin position="20"/>
        <end position="372"/>
    </location>
</feature>
<dbReference type="PANTHER" id="PTHR11567:SF211">
    <property type="entry name" value="PROSTATIC ACID PHOSPHATASE"/>
    <property type="match status" value="1"/>
</dbReference>
<dbReference type="EMBL" id="JARPUR010000002">
    <property type="protein sequence ID" value="KAK4881244.1"/>
    <property type="molecule type" value="Genomic_DNA"/>
</dbReference>
<keyword evidence="5" id="KW-0378">Hydrolase</keyword>
<gene>
    <name evidence="9" type="ORF">RN001_004563</name>
</gene>
<keyword evidence="6" id="KW-1015">Disulfide bond</keyword>
<evidence type="ECO:0000256" key="8">
    <source>
        <dbReference type="SAM" id="SignalP"/>
    </source>
</evidence>
<evidence type="ECO:0000313" key="10">
    <source>
        <dbReference type="Proteomes" id="UP001353858"/>
    </source>
</evidence>
<dbReference type="Gene3D" id="3.40.50.1240">
    <property type="entry name" value="Phosphoglycerate mutase-like"/>
    <property type="match status" value="1"/>
</dbReference>